<keyword evidence="2" id="KW-1185">Reference proteome</keyword>
<name>A0ABN9B454_9NEOB</name>
<organism evidence="1 2">
    <name type="scientific">Staurois parvus</name>
    <dbReference type="NCBI Taxonomy" id="386267"/>
    <lineage>
        <taxon>Eukaryota</taxon>
        <taxon>Metazoa</taxon>
        <taxon>Chordata</taxon>
        <taxon>Craniata</taxon>
        <taxon>Vertebrata</taxon>
        <taxon>Euteleostomi</taxon>
        <taxon>Amphibia</taxon>
        <taxon>Batrachia</taxon>
        <taxon>Anura</taxon>
        <taxon>Neobatrachia</taxon>
        <taxon>Ranoidea</taxon>
        <taxon>Ranidae</taxon>
        <taxon>Staurois</taxon>
    </lineage>
</organism>
<dbReference type="Proteomes" id="UP001162483">
    <property type="component" value="Unassembled WGS sequence"/>
</dbReference>
<reference evidence="1" key="1">
    <citation type="submission" date="2023-05" db="EMBL/GenBank/DDBJ databases">
        <authorList>
            <person name="Stuckert A."/>
        </authorList>
    </citation>
    <scope>NUCLEOTIDE SEQUENCE</scope>
</reference>
<gene>
    <name evidence="1" type="ORF">SPARVUS_LOCUS1912416</name>
</gene>
<evidence type="ECO:0000313" key="2">
    <source>
        <dbReference type="Proteomes" id="UP001162483"/>
    </source>
</evidence>
<evidence type="ECO:0000313" key="1">
    <source>
        <dbReference type="EMBL" id="CAI9541345.1"/>
    </source>
</evidence>
<sequence length="102" mass="11427">QSTPLHQLSPSEYPFTSVVPIRVPPYIRYSGQCAPLHQVFRSVCPLTSGIPVRVPPYTQSTPFYHISPSNYPACANQTAPFHHKCPSECPFPQYVPIFDPLT</sequence>
<comment type="caution">
    <text evidence="1">The sequence shown here is derived from an EMBL/GenBank/DDBJ whole genome shotgun (WGS) entry which is preliminary data.</text>
</comment>
<dbReference type="EMBL" id="CATNWA010001869">
    <property type="protein sequence ID" value="CAI9541345.1"/>
    <property type="molecule type" value="Genomic_DNA"/>
</dbReference>
<protein>
    <submittedName>
        <fullName evidence="1">Uncharacterized protein</fullName>
    </submittedName>
</protein>
<feature type="non-terminal residue" evidence="1">
    <location>
        <position position="1"/>
    </location>
</feature>
<accession>A0ABN9B454</accession>
<proteinExistence type="predicted"/>